<dbReference type="EMBL" id="JAAQPH010000028">
    <property type="protein sequence ID" value="NIA71925.1"/>
    <property type="molecule type" value="Genomic_DNA"/>
</dbReference>
<comment type="caution">
    <text evidence="2">The sequence shown here is derived from an EMBL/GenBank/DDBJ whole genome shotgun (WGS) entry which is preliminary data.</text>
</comment>
<organism evidence="2 3">
    <name type="scientific">Pelagibius litoralis</name>
    <dbReference type="NCBI Taxonomy" id="374515"/>
    <lineage>
        <taxon>Bacteria</taxon>
        <taxon>Pseudomonadati</taxon>
        <taxon>Pseudomonadota</taxon>
        <taxon>Alphaproteobacteria</taxon>
        <taxon>Rhodospirillales</taxon>
        <taxon>Rhodovibrionaceae</taxon>
        <taxon>Pelagibius</taxon>
    </lineage>
</organism>
<feature type="domain" description="Phasin" evidence="1">
    <location>
        <begin position="53"/>
        <end position="150"/>
    </location>
</feature>
<dbReference type="NCBIfam" id="TIGR01841">
    <property type="entry name" value="phasin"/>
    <property type="match status" value="1"/>
</dbReference>
<dbReference type="Proteomes" id="UP000761264">
    <property type="component" value="Unassembled WGS sequence"/>
</dbReference>
<name>A0A967KG89_9PROT</name>
<dbReference type="RefSeq" id="WP_167230341.1">
    <property type="nucleotide sequence ID" value="NZ_JAAQPH010000028.1"/>
</dbReference>
<evidence type="ECO:0000313" key="2">
    <source>
        <dbReference type="EMBL" id="NIA71925.1"/>
    </source>
</evidence>
<accession>A0A967KG89</accession>
<reference evidence="2" key="1">
    <citation type="submission" date="2020-03" db="EMBL/GenBank/DDBJ databases">
        <title>Genome of Pelagibius litoralis DSM 21314T.</title>
        <authorList>
            <person name="Wang G."/>
        </authorList>
    </citation>
    <scope>NUCLEOTIDE SEQUENCE</scope>
    <source>
        <strain evidence="2">DSM 21314</strain>
    </source>
</reference>
<dbReference type="InterPro" id="IPR010127">
    <property type="entry name" value="Phasin_subfam-1"/>
</dbReference>
<protein>
    <submittedName>
        <fullName evidence="2">Phasin family protein</fullName>
    </submittedName>
</protein>
<sequence>MAVSGNPFLTGDFAKFDFASMMDPSKLAEQWEKIDFTAVPEQFKVPGVDAQALVDAQKRNIEAFASANKIALEGAQAVVRRQAEILRQGIEDASKAFGELNAAGTPQDKLAKQAELMKSAYEASLGNLRELTEMATKSNGEAAELLTTRVSESFSELTGEVKKAAKKK</sequence>
<dbReference type="Pfam" id="PF09361">
    <property type="entry name" value="Phasin_2"/>
    <property type="match status" value="1"/>
</dbReference>
<proteinExistence type="predicted"/>
<dbReference type="InterPro" id="IPR018968">
    <property type="entry name" value="Phasin"/>
</dbReference>
<keyword evidence="3" id="KW-1185">Reference proteome</keyword>
<gene>
    <name evidence="2" type="ORF">HBA54_25325</name>
</gene>
<evidence type="ECO:0000313" key="3">
    <source>
        <dbReference type="Proteomes" id="UP000761264"/>
    </source>
</evidence>
<dbReference type="AlphaFoldDB" id="A0A967KG89"/>
<evidence type="ECO:0000259" key="1">
    <source>
        <dbReference type="Pfam" id="PF09361"/>
    </source>
</evidence>